<dbReference type="PROSITE" id="PS51849">
    <property type="entry name" value="RSGI_N"/>
    <property type="match status" value="1"/>
</dbReference>
<gene>
    <name evidence="9" type="ORF">ACFQIC_12660</name>
</gene>
<feature type="compositionally biased region" description="Low complexity" evidence="6">
    <location>
        <begin position="316"/>
        <end position="332"/>
    </location>
</feature>
<keyword evidence="3 7" id="KW-0812">Transmembrane</keyword>
<keyword evidence="10" id="KW-1185">Reference proteome</keyword>
<evidence type="ECO:0000256" key="2">
    <source>
        <dbReference type="ARBA" id="ARBA00022475"/>
    </source>
</evidence>
<feature type="domain" description="RsgI N-terminal anti-sigma" evidence="8">
    <location>
        <begin position="2"/>
        <end position="49"/>
    </location>
</feature>
<dbReference type="InterPro" id="IPR055431">
    <property type="entry name" value="RsgI_M"/>
</dbReference>
<feature type="compositionally biased region" description="Polar residues" evidence="6">
    <location>
        <begin position="266"/>
        <end position="291"/>
    </location>
</feature>
<keyword evidence="5 7" id="KW-0472">Membrane</keyword>
<feature type="transmembrane region" description="Helical" evidence="7">
    <location>
        <begin position="61"/>
        <end position="79"/>
    </location>
</feature>
<keyword evidence="4 7" id="KW-1133">Transmembrane helix</keyword>
<comment type="subcellular location">
    <subcellularLocation>
        <location evidence="1">Cell membrane</location>
        <topology evidence="1">Single-pass membrane protein</topology>
    </subcellularLocation>
</comment>
<evidence type="ECO:0000256" key="4">
    <source>
        <dbReference type="ARBA" id="ARBA00022989"/>
    </source>
</evidence>
<dbReference type="InterPro" id="IPR024449">
    <property type="entry name" value="Anti-sigma_RsgI_N"/>
</dbReference>
<feature type="compositionally biased region" description="Basic and acidic residues" evidence="6">
    <location>
        <begin position="361"/>
        <end position="382"/>
    </location>
</feature>
<dbReference type="Proteomes" id="UP001596410">
    <property type="component" value="Unassembled WGS sequence"/>
</dbReference>
<feature type="region of interest" description="Disordered" evidence="6">
    <location>
        <begin position="244"/>
        <end position="399"/>
    </location>
</feature>
<dbReference type="Pfam" id="PF23750">
    <property type="entry name" value="RsgI_M"/>
    <property type="match status" value="1"/>
</dbReference>
<dbReference type="RefSeq" id="WP_204709598.1">
    <property type="nucleotide sequence ID" value="NZ_JBHSZV010000032.1"/>
</dbReference>
<accession>A0ABW2EML2</accession>
<evidence type="ECO:0000313" key="9">
    <source>
        <dbReference type="EMBL" id="MFC7062706.1"/>
    </source>
</evidence>
<keyword evidence="2" id="KW-1003">Cell membrane</keyword>
<evidence type="ECO:0000256" key="3">
    <source>
        <dbReference type="ARBA" id="ARBA00022692"/>
    </source>
</evidence>
<proteinExistence type="predicted"/>
<reference evidence="10" key="1">
    <citation type="journal article" date="2019" name="Int. J. Syst. Evol. Microbiol.">
        <title>The Global Catalogue of Microorganisms (GCM) 10K type strain sequencing project: providing services to taxonomists for standard genome sequencing and annotation.</title>
        <authorList>
            <consortium name="The Broad Institute Genomics Platform"/>
            <consortium name="The Broad Institute Genome Sequencing Center for Infectious Disease"/>
            <person name="Wu L."/>
            <person name="Ma J."/>
        </authorList>
    </citation>
    <scope>NUCLEOTIDE SEQUENCE [LARGE SCALE GENOMIC DNA]</scope>
    <source>
        <strain evidence="10">CGMCC 4.1621</strain>
    </source>
</reference>
<evidence type="ECO:0000256" key="5">
    <source>
        <dbReference type="ARBA" id="ARBA00023136"/>
    </source>
</evidence>
<evidence type="ECO:0000256" key="7">
    <source>
        <dbReference type="SAM" id="Phobius"/>
    </source>
</evidence>
<feature type="compositionally biased region" description="Basic and acidic residues" evidence="6">
    <location>
        <begin position="343"/>
        <end position="354"/>
    </location>
</feature>
<dbReference type="Pfam" id="PF12791">
    <property type="entry name" value="RsgI_N"/>
    <property type="match status" value="1"/>
</dbReference>
<evidence type="ECO:0000256" key="6">
    <source>
        <dbReference type="SAM" id="MobiDB-lite"/>
    </source>
</evidence>
<protein>
    <submittedName>
        <fullName evidence="9">Anti-sigma factor domain-containing protein</fullName>
    </submittedName>
</protein>
<sequence length="399" mass="44597">MRKGIVMEQSKNCTIVMMNDGSFHKAKRLKRAEIGMEVHFQPLHESKSVMKQTFLLHRTKIAAVSIALLLTLFPAYFWHEDNKAFAFVNVDINPSVELKVNDDMKVLSMNPLNKEAEEMVASMKAWEKKPVSEIALDMITFSKDKGYMNSEQEVLIGVSYINKNSLDFSEEIEAFLKKETDDLLLAAYDVPKGVQEKAEQGKISVNELISESIKDVDQTSLVDAEEEIGSIGDEDKAIIQSFYNENETSTDDGKMEDEIPEESFKSPLNNSEMTPQQKFERGNSSSGNNNLVPPGANGKPNKGKSDNQNKGKSDNQNKGQGNSSNNSSSNSEKSNDHSSQNSEKAKKAKEEKAKNRSNQNKNKDHPTNKHSHPSDQKQDKGNQGKGKPGKNNKHNNRDK</sequence>
<evidence type="ECO:0000313" key="10">
    <source>
        <dbReference type="Proteomes" id="UP001596410"/>
    </source>
</evidence>
<dbReference type="EMBL" id="JBHSZV010000032">
    <property type="protein sequence ID" value="MFC7062706.1"/>
    <property type="molecule type" value="Genomic_DNA"/>
</dbReference>
<name>A0ABW2EML2_9BACI</name>
<organism evidence="9 10">
    <name type="scientific">Halobacillus seohaensis</name>
    <dbReference type="NCBI Taxonomy" id="447421"/>
    <lineage>
        <taxon>Bacteria</taxon>
        <taxon>Bacillati</taxon>
        <taxon>Bacillota</taxon>
        <taxon>Bacilli</taxon>
        <taxon>Bacillales</taxon>
        <taxon>Bacillaceae</taxon>
        <taxon>Halobacillus</taxon>
    </lineage>
</organism>
<feature type="compositionally biased region" description="Basic residues" evidence="6">
    <location>
        <begin position="387"/>
        <end position="399"/>
    </location>
</feature>
<feature type="compositionally biased region" description="Basic and acidic residues" evidence="6">
    <location>
        <begin position="303"/>
        <end position="315"/>
    </location>
</feature>
<evidence type="ECO:0000259" key="8">
    <source>
        <dbReference type="PROSITE" id="PS51849"/>
    </source>
</evidence>
<comment type="caution">
    <text evidence="9">The sequence shown here is derived from an EMBL/GenBank/DDBJ whole genome shotgun (WGS) entry which is preliminary data.</text>
</comment>
<evidence type="ECO:0000256" key="1">
    <source>
        <dbReference type="ARBA" id="ARBA00004162"/>
    </source>
</evidence>